<dbReference type="Pfam" id="PF00149">
    <property type="entry name" value="Metallophos"/>
    <property type="match status" value="1"/>
</dbReference>
<gene>
    <name evidence="2" type="ORF">Poly51_46580</name>
</gene>
<dbReference type="Proteomes" id="UP000318288">
    <property type="component" value="Unassembled WGS sequence"/>
</dbReference>
<dbReference type="GO" id="GO:0016787">
    <property type="term" value="F:hydrolase activity"/>
    <property type="evidence" value="ECO:0007669"/>
    <property type="project" value="InterPro"/>
</dbReference>
<comment type="caution">
    <text evidence="2">The sequence shown here is derived from an EMBL/GenBank/DDBJ whole genome shotgun (WGS) entry which is preliminary data.</text>
</comment>
<sequence>MITVLESASQRIGRENQRVTFVSDLHWLSGRSNADTHHGRIERVIDDADICIWGGDLFDFRWSRVGDDDASVATALQWLDRWYRMFPKKHFVYLNGNHDSHLAFHDALVQWSSVRDRFTSDLECVRIGDTLWLHGDVIEGDGTADAFTRYRHKWHDKPVAGKLANRVYDVAVHARVHRAAAIAGHRKRNTCRRLIRWMNRQPTEQTIGIKRVVFGHTHRRMLGYRLQEIDFYNGGAAIRHVPFHPITLDVR</sequence>
<organism evidence="2 3">
    <name type="scientific">Rubripirellula tenax</name>
    <dbReference type="NCBI Taxonomy" id="2528015"/>
    <lineage>
        <taxon>Bacteria</taxon>
        <taxon>Pseudomonadati</taxon>
        <taxon>Planctomycetota</taxon>
        <taxon>Planctomycetia</taxon>
        <taxon>Pirellulales</taxon>
        <taxon>Pirellulaceae</taxon>
        <taxon>Rubripirellula</taxon>
    </lineage>
</organism>
<name>A0A5C6EK10_9BACT</name>
<dbReference type="AlphaFoldDB" id="A0A5C6EK10"/>
<evidence type="ECO:0000259" key="1">
    <source>
        <dbReference type="Pfam" id="PF00149"/>
    </source>
</evidence>
<evidence type="ECO:0000313" key="3">
    <source>
        <dbReference type="Proteomes" id="UP000318288"/>
    </source>
</evidence>
<feature type="domain" description="Calcineurin-like phosphoesterase" evidence="1">
    <location>
        <begin position="18"/>
        <end position="219"/>
    </location>
</feature>
<protein>
    <recommendedName>
        <fullName evidence="1">Calcineurin-like phosphoesterase domain-containing protein</fullName>
    </recommendedName>
</protein>
<dbReference type="RefSeq" id="WP_146460288.1">
    <property type="nucleotide sequence ID" value="NZ_SJPW01000006.1"/>
</dbReference>
<dbReference type="SUPFAM" id="SSF56300">
    <property type="entry name" value="Metallo-dependent phosphatases"/>
    <property type="match status" value="1"/>
</dbReference>
<keyword evidence="3" id="KW-1185">Reference proteome</keyword>
<dbReference type="Gene3D" id="3.60.21.10">
    <property type="match status" value="1"/>
</dbReference>
<dbReference type="InterPro" id="IPR004843">
    <property type="entry name" value="Calcineurin-like_PHP"/>
</dbReference>
<dbReference type="OrthoDB" id="247902at2"/>
<accession>A0A5C6EK10</accession>
<evidence type="ECO:0000313" key="2">
    <source>
        <dbReference type="EMBL" id="TWU48755.1"/>
    </source>
</evidence>
<proteinExistence type="predicted"/>
<reference evidence="2 3" key="1">
    <citation type="submission" date="2019-02" db="EMBL/GenBank/DDBJ databases">
        <title>Deep-cultivation of Planctomycetes and their phenomic and genomic characterization uncovers novel biology.</title>
        <authorList>
            <person name="Wiegand S."/>
            <person name="Jogler M."/>
            <person name="Boedeker C."/>
            <person name="Pinto D."/>
            <person name="Vollmers J."/>
            <person name="Rivas-Marin E."/>
            <person name="Kohn T."/>
            <person name="Peeters S.H."/>
            <person name="Heuer A."/>
            <person name="Rast P."/>
            <person name="Oberbeckmann S."/>
            <person name="Bunk B."/>
            <person name="Jeske O."/>
            <person name="Meyerdierks A."/>
            <person name="Storesund J.E."/>
            <person name="Kallscheuer N."/>
            <person name="Luecker S."/>
            <person name="Lage O.M."/>
            <person name="Pohl T."/>
            <person name="Merkel B.J."/>
            <person name="Hornburger P."/>
            <person name="Mueller R.-W."/>
            <person name="Bruemmer F."/>
            <person name="Labrenz M."/>
            <person name="Spormann A.M."/>
            <person name="Op Den Camp H."/>
            <person name="Overmann J."/>
            <person name="Amann R."/>
            <person name="Jetten M.S.M."/>
            <person name="Mascher T."/>
            <person name="Medema M.H."/>
            <person name="Devos D.P."/>
            <person name="Kaster A.-K."/>
            <person name="Ovreas L."/>
            <person name="Rohde M."/>
            <person name="Galperin M.Y."/>
            <person name="Jogler C."/>
        </authorList>
    </citation>
    <scope>NUCLEOTIDE SEQUENCE [LARGE SCALE GENOMIC DNA]</scope>
    <source>
        <strain evidence="2 3">Poly51</strain>
    </source>
</reference>
<dbReference type="EMBL" id="SJPW01000006">
    <property type="protein sequence ID" value="TWU48755.1"/>
    <property type="molecule type" value="Genomic_DNA"/>
</dbReference>
<dbReference type="InterPro" id="IPR029052">
    <property type="entry name" value="Metallo-depent_PP-like"/>
</dbReference>